<feature type="transmembrane region" description="Helical" evidence="1">
    <location>
        <begin position="179"/>
        <end position="203"/>
    </location>
</feature>
<dbReference type="EMBL" id="JABAFX010000024">
    <property type="protein sequence ID" value="NME57756.1"/>
    <property type="molecule type" value="Genomic_DNA"/>
</dbReference>
<feature type="transmembrane region" description="Helical" evidence="1">
    <location>
        <begin position="6"/>
        <end position="25"/>
    </location>
</feature>
<reference evidence="2 3" key="1">
    <citation type="submission" date="2020-04" db="EMBL/GenBank/DDBJ databases">
        <authorList>
            <person name="Hitch T.C.A."/>
            <person name="Wylensek D."/>
            <person name="Clavel T."/>
        </authorList>
    </citation>
    <scope>NUCLEOTIDE SEQUENCE [LARGE SCALE GENOMIC DNA]</scope>
    <source>
        <strain evidence="2 3">BSM-383-APC-5F</strain>
    </source>
</reference>
<gene>
    <name evidence="2" type="ORF">HF855_10100</name>
</gene>
<feature type="transmembrane region" description="Helical" evidence="1">
    <location>
        <begin position="344"/>
        <end position="361"/>
    </location>
</feature>
<sequence>MTLTNYWWLLIWLFIGGIVLAIAIPKQKLCVLGKYEDRWRIIPALILALPYAIWAGFRADGFGDTSAYRFMFDSAPSSISELLTTLAGDGKDKGFTALTTIFKITFGNSDVMFFLFIAIFQILCIVLIYRKYSIDYWMSFFLFIASTDYMSWMFNGIRQFIAAAGFLACFGLLVKKKYGLLICIILLLSTIHASVLIMLPIIFVIQGKAWNRKTILFILAIGIIILFIDRFTPFLDNFLSETQYSDIVTNDLWSSDDGTSIFRILVYSVPAILSLIGKKYIDKANDPVINICTNASACTMILYALAGVSSGIYIGRLPIYTTMIGYIAFPWMINNMFTKQSTKIIKLAMIIGYILFFYYQMHITWHIL</sequence>
<dbReference type="AlphaFoldDB" id="A0A848CJ71"/>
<name>A0A848CJ71_9FIRM</name>
<evidence type="ECO:0000313" key="3">
    <source>
        <dbReference type="Proteomes" id="UP000580130"/>
    </source>
</evidence>
<dbReference type="Proteomes" id="UP000580130">
    <property type="component" value="Unassembled WGS sequence"/>
</dbReference>
<feature type="transmembrane region" description="Helical" evidence="1">
    <location>
        <begin position="288"/>
        <end position="306"/>
    </location>
</feature>
<proteinExistence type="predicted"/>
<feature type="transmembrane region" description="Helical" evidence="1">
    <location>
        <begin position="312"/>
        <end position="332"/>
    </location>
</feature>
<evidence type="ECO:0000256" key="1">
    <source>
        <dbReference type="SAM" id="Phobius"/>
    </source>
</evidence>
<keyword evidence="1" id="KW-0472">Membrane</keyword>
<protein>
    <submittedName>
        <fullName evidence="2">EpsG family protein</fullName>
    </submittedName>
</protein>
<feature type="transmembrane region" description="Helical" evidence="1">
    <location>
        <begin position="111"/>
        <end position="129"/>
    </location>
</feature>
<keyword evidence="1" id="KW-1133">Transmembrane helix</keyword>
<dbReference type="Pfam" id="PF14897">
    <property type="entry name" value="EpsG"/>
    <property type="match status" value="1"/>
</dbReference>
<keyword evidence="1" id="KW-0812">Transmembrane</keyword>
<feature type="transmembrane region" description="Helical" evidence="1">
    <location>
        <begin position="215"/>
        <end position="235"/>
    </location>
</feature>
<organism evidence="2 3">
    <name type="scientific">Dorea formicigenerans</name>
    <dbReference type="NCBI Taxonomy" id="39486"/>
    <lineage>
        <taxon>Bacteria</taxon>
        <taxon>Bacillati</taxon>
        <taxon>Bacillota</taxon>
        <taxon>Clostridia</taxon>
        <taxon>Lachnospirales</taxon>
        <taxon>Lachnospiraceae</taxon>
        <taxon>Dorea</taxon>
    </lineage>
</organism>
<evidence type="ECO:0000313" key="2">
    <source>
        <dbReference type="EMBL" id="NME57756.1"/>
    </source>
</evidence>
<dbReference type="InterPro" id="IPR049458">
    <property type="entry name" value="EpsG-like"/>
</dbReference>
<accession>A0A848CJ71</accession>
<feature type="transmembrane region" description="Helical" evidence="1">
    <location>
        <begin position="149"/>
        <end position="173"/>
    </location>
</feature>
<feature type="transmembrane region" description="Helical" evidence="1">
    <location>
        <begin position="37"/>
        <end position="57"/>
    </location>
</feature>
<dbReference type="RefSeq" id="WP_168933915.1">
    <property type="nucleotide sequence ID" value="NZ_JABAFX010000024.1"/>
</dbReference>
<comment type="caution">
    <text evidence="2">The sequence shown here is derived from an EMBL/GenBank/DDBJ whole genome shotgun (WGS) entry which is preliminary data.</text>
</comment>